<name>A0ABN7VWS5_GIGMA</name>
<dbReference type="Proteomes" id="UP000789901">
    <property type="component" value="Unassembled WGS sequence"/>
</dbReference>
<dbReference type="EMBL" id="CAJVQB010024057">
    <property type="protein sequence ID" value="CAG8803233.1"/>
    <property type="molecule type" value="Genomic_DNA"/>
</dbReference>
<sequence length="129" mass="14477">MPHAYLINHNKYNYTLVRFEFNQGSATLQDYTGALCWRFDIGNGEPTSVYGYPDSGNFENCVNDGEHLCKGQGITVKRENIYAIKNLTAGSGASYAYAVIRGYFNGSKTSFGSIWDETVFFDLLLRMTP</sequence>
<proteinExistence type="predicted"/>
<evidence type="ECO:0000313" key="2">
    <source>
        <dbReference type="Proteomes" id="UP000789901"/>
    </source>
</evidence>
<reference evidence="1 2" key="1">
    <citation type="submission" date="2021-06" db="EMBL/GenBank/DDBJ databases">
        <authorList>
            <person name="Kallberg Y."/>
            <person name="Tangrot J."/>
            <person name="Rosling A."/>
        </authorList>
    </citation>
    <scope>NUCLEOTIDE SEQUENCE [LARGE SCALE GENOMIC DNA]</scope>
    <source>
        <strain evidence="1 2">120-4 pot B 10/14</strain>
    </source>
</reference>
<organism evidence="1 2">
    <name type="scientific">Gigaspora margarita</name>
    <dbReference type="NCBI Taxonomy" id="4874"/>
    <lineage>
        <taxon>Eukaryota</taxon>
        <taxon>Fungi</taxon>
        <taxon>Fungi incertae sedis</taxon>
        <taxon>Mucoromycota</taxon>
        <taxon>Glomeromycotina</taxon>
        <taxon>Glomeromycetes</taxon>
        <taxon>Diversisporales</taxon>
        <taxon>Gigasporaceae</taxon>
        <taxon>Gigaspora</taxon>
    </lineage>
</organism>
<comment type="caution">
    <text evidence="1">The sequence shown here is derived from an EMBL/GenBank/DDBJ whole genome shotgun (WGS) entry which is preliminary data.</text>
</comment>
<evidence type="ECO:0000313" key="1">
    <source>
        <dbReference type="EMBL" id="CAG8803233.1"/>
    </source>
</evidence>
<gene>
    <name evidence="1" type="ORF">GMARGA_LOCUS23605</name>
</gene>
<accession>A0ABN7VWS5</accession>
<protein>
    <submittedName>
        <fullName evidence="1">30447_t:CDS:1</fullName>
    </submittedName>
</protein>
<keyword evidence="2" id="KW-1185">Reference proteome</keyword>